<dbReference type="SUPFAM" id="SSF56672">
    <property type="entry name" value="DNA/RNA polymerases"/>
    <property type="match status" value="1"/>
</dbReference>
<accession>A0AAE0BJ61</accession>
<dbReference type="InterPro" id="IPR052055">
    <property type="entry name" value="Hepadnavirus_pol/RT"/>
</dbReference>
<dbReference type="SUPFAM" id="SSF47823">
    <property type="entry name" value="lambda integrase-like, N-terminal domain"/>
    <property type="match status" value="1"/>
</dbReference>
<evidence type="ECO:0000256" key="1">
    <source>
        <dbReference type="ARBA" id="ARBA00023125"/>
    </source>
</evidence>
<keyword evidence="1" id="KW-0238">DNA-binding</keyword>
<dbReference type="Gene3D" id="1.10.150.130">
    <property type="match status" value="1"/>
</dbReference>
<dbReference type="AlphaFoldDB" id="A0AAE0BJ61"/>
<dbReference type="InterPro" id="IPR043128">
    <property type="entry name" value="Rev_trsase/Diguanyl_cyclase"/>
</dbReference>
<evidence type="ECO:0000313" key="3">
    <source>
        <dbReference type="Proteomes" id="UP001190700"/>
    </source>
</evidence>
<dbReference type="Proteomes" id="UP001190700">
    <property type="component" value="Unassembled WGS sequence"/>
</dbReference>
<keyword evidence="3" id="KW-1185">Reference proteome</keyword>
<gene>
    <name evidence="2" type="ORF">CYMTET_53071</name>
</gene>
<organism evidence="2 3">
    <name type="scientific">Cymbomonas tetramitiformis</name>
    <dbReference type="NCBI Taxonomy" id="36881"/>
    <lineage>
        <taxon>Eukaryota</taxon>
        <taxon>Viridiplantae</taxon>
        <taxon>Chlorophyta</taxon>
        <taxon>Pyramimonadophyceae</taxon>
        <taxon>Pyramimonadales</taxon>
        <taxon>Pyramimonadaceae</taxon>
        <taxon>Cymbomonas</taxon>
    </lineage>
</organism>
<dbReference type="InterPro" id="IPR043502">
    <property type="entry name" value="DNA/RNA_pol_sf"/>
</dbReference>
<dbReference type="Gene3D" id="3.10.10.10">
    <property type="entry name" value="HIV Type 1 Reverse Transcriptase, subunit A, domain 1"/>
    <property type="match status" value="1"/>
</dbReference>
<name>A0AAE0BJ61_9CHLO</name>
<reference evidence="2 3" key="1">
    <citation type="journal article" date="2015" name="Genome Biol. Evol.">
        <title>Comparative Genomics of a Bacterivorous Green Alga Reveals Evolutionary Causalities and Consequences of Phago-Mixotrophic Mode of Nutrition.</title>
        <authorList>
            <person name="Burns J.A."/>
            <person name="Paasch A."/>
            <person name="Narechania A."/>
            <person name="Kim E."/>
        </authorList>
    </citation>
    <scope>NUCLEOTIDE SEQUENCE [LARGE SCALE GENOMIC DNA]</scope>
    <source>
        <strain evidence="2 3">PLY_AMNH</strain>
    </source>
</reference>
<dbReference type="InterPro" id="IPR010998">
    <property type="entry name" value="Integrase_recombinase_N"/>
</dbReference>
<dbReference type="PANTHER" id="PTHR33050:SF7">
    <property type="entry name" value="RIBONUCLEASE H"/>
    <property type="match status" value="1"/>
</dbReference>
<dbReference type="Gene3D" id="3.30.70.270">
    <property type="match status" value="1"/>
</dbReference>
<dbReference type="EMBL" id="LGRX02034835">
    <property type="protein sequence ID" value="KAK3236810.1"/>
    <property type="molecule type" value="Genomic_DNA"/>
</dbReference>
<sequence length="922" mass="103987">MEWFTDPILCQRRIDDLHAQPAYATAFDAYQDGEDLSQPQMKLMRQMERATARLAELKGLSQVASGDRKRPWEAAVDLTQLPGSDRLELTRNDDGKDKGLRKQFLETQHHFVAHSASQLALNDAKKELEGVELPETVTLALEFLSETAEKGVARAKARAKMLALVSDKGPEVGWKICEKLERVPMLCLVRLLLERLRHRRLFMQGVAASSNAGIVTNGGTTKTNARSRAQPAEAVAEARTVELSGLELSEEEIGEAVPLFEQDVLVPRVAGRLRERASFWRTFVRSSYVMSWIERGFNLKFKDGRAPPRVHLPNHVSAVRHTAFVTDAVQECVLMGALREVSSKPRVVLPLMVDDSRDKLRLIFNGKWLNAFLIFPKFKYEHLQPFVDLLRRDGGLFYFDYKSGYYHVDLHEMSRTYVAVEWQGRFFEFCVLPFGLAPACWVFTKINKELVGKWRGLGFRVHPYVDDFAFAAVHFVIESGSRHQELQELALAVHDFCADHGVVLSSLWMPREFEARADALSARSETMMTGWSTRQSFGCKRAAASIVAPVWTFQPWWVLLCPDGVHLADCVVQWTELQPSADTFLPGLGRANEGGVGLPDFRVLLLRVSFDEREPAGPGIIGTGEQWAGLQFSVTDPLEMQLRADMLLAVSGTREASTMRGYSRVFVRYQAFCQDRDPPRVPVPADPVTVAMYLQYIANAARTFSVVKTASAMVFTAHDLALVPADRNPTSHRLVAAVREAAHRRLGDRRLNRKEPLEFAFVQSGFWRYDCAEKVRLRDMKFCETHMTTFLEKRKTDKYRYGQLAWRLPGRRRGSLCAQWRMLGEASGLDPDALRQLYGTQSLRSGGATAVAAADQVTDFEFNQYGGWSSSAAAATYKATNLNRRLAVRMRRGRFQCLEDLEQLGSELEAVQIRPAEGQSAH</sequence>
<evidence type="ECO:0000313" key="2">
    <source>
        <dbReference type="EMBL" id="KAK3236810.1"/>
    </source>
</evidence>
<protein>
    <recommendedName>
        <fullName evidence="4">Reverse transcriptase domain-containing protein</fullName>
    </recommendedName>
</protein>
<dbReference type="PANTHER" id="PTHR33050">
    <property type="entry name" value="REVERSE TRANSCRIPTASE DOMAIN-CONTAINING PROTEIN"/>
    <property type="match status" value="1"/>
</dbReference>
<dbReference type="GO" id="GO:0003677">
    <property type="term" value="F:DNA binding"/>
    <property type="evidence" value="ECO:0007669"/>
    <property type="project" value="UniProtKB-KW"/>
</dbReference>
<comment type="caution">
    <text evidence="2">The sequence shown here is derived from an EMBL/GenBank/DDBJ whole genome shotgun (WGS) entry which is preliminary data.</text>
</comment>
<proteinExistence type="predicted"/>
<evidence type="ECO:0008006" key="4">
    <source>
        <dbReference type="Google" id="ProtNLM"/>
    </source>
</evidence>